<evidence type="ECO:0000313" key="9">
    <source>
        <dbReference type="Proteomes" id="UP001314263"/>
    </source>
</evidence>
<accession>A0AAV1IJ74</accession>
<evidence type="ECO:0000256" key="3">
    <source>
        <dbReference type="ARBA" id="ARBA00007073"/>
    </source>
</evidence>
<proteinExistence type="inferred from homology"/>
<dbReference type="GO" id="GO:0005634">
    <property type="term" value="C:nucleus"/>
    <property type="evidence" value="ECO:0007669"/>
    <property type="project" value="UniProtKB-SubCell"/>
</dbReference>
<evidence type="ECO:0000256" key="4">
    <source>
        <dbReference type="ARBA" id="ARBA00022490"/>
    </source>
</evidence>
<name>A0AAV1IJ74_9CHLO</name>
<protein>
    <submittedName>
        <fullName evidence="8">Uncharacterized protein</fullName>
    </submittedName>
</protein>
<feature type="region of interest" description="Disordered" evidence="7">
    <location>
        <begin position="1"/>
        <end position="21"/>
    </location>
</feature>
<dbReference type="GO" id="GO:0008033">
    <property type="term" value="P:tRNA processing"/>
    <property type="evidence" value="ECO:0007669"/>
    <property type="project" value="UniProtKB-KW"/>
</dbReference>
<evidence type="ECO:0000256" key="7">
    <source>
        <dbReference type="SAM" id="MobiDB-lite"/>
    </source>
</evidence>
<dbReference type="InterPro" id="IPR015419">
    <property type="entry name" value="CTAG/Pcc1"/>
</dbReference>
<comment type="subcellular location">
    <subcellularLocation>
        <location evidence="2">Cytoplasm</location>
    </subcellularLocation>
    <subcellularLocation>
        <location evidence="1">Nucleus</location>
    </subcellularLocation>
</comment>
<sequence length="116" mass="12567">MAAVVEDPLAPTVEPKDLSGPISNASAVVPQPYVFQSEHEYQSAGAADMVMKTLSVDPELRPQQVTRKLSVQGRSLQIFFSAADAKTLRAAVGTFYDLLGLATRMLEAFAPQEDDR</sequence>
<keyword evidence="6" id="KW-0539">Nucleus</keyword>
<evidence type="ECO:0000256" key="6">
    <source>
        <dbReference type="ARBA" id="ARBA00023242"/>
    </source>
</evidence>
<dbReference type="GO" id="GO:0005737">
    <property type="term" value="C:cytoplasm"/>
    <property type="evidence" value="ECO:0007669"/>
    <property type="project" value="UniProtKB-SubCell"/>
</dbReference>
<dbReference type="Gene3D" id="3.30.310.50">
    <property type="entry name" value="Alpha-D-phosphohexomutase, C-terminal domain"/>
    <property type="match status" value="1"/>
</dbReference>
<reference evidence="8 9" key="1">
    <citation type="submission" date="2023-10" db="EMBL/GenBank/DDBJ databases">
        <authorList>
            <person name="Maclean D."/>
            <person name="Macfadyen A."/>
        </authorList>
    </citation>
    <scope>NUCLEOTIDE SEQUENCE [LARGE SCALE GENOMIC DNA]</scope>
</reference>
<dbReference type="FunFam" id="3.30.310.50:FF:000005">
    <property type="entry name" value="L antigen family member 3"/>
    <property type="match status" value="1"/>
</dbReference>
<evidence type="ECO:0000313" key="8">
    <source>
        <dbReference type="EMBL" id="CAK0786080.1"/>
    </source>
</evidence>
<comment type="caution">
    <text evidence="8">The sequence shown here is derived from an EMBL/GenBank/DDBJ whole genome shotgun (WGS) entry which is preliminary data.</text>
</comment>
<dbReference type="EMBL" id="CAUYUE010000013">
    <property type="protein sequence ID" value="CAK0786080.1"/>
    <property type="molecule type" value="Genomic_DNA"/>
</dbReference>
<dbReference type="Proteomes" id="UP001314263">
    <property type="component" value="Unassembled WGS sequence"/>
</dbReference>
<gene>
    <name evidence="8" type="ORF">CVIRNUC_009293</name>
</gene>
<comment type="similarity">
    <text evidence="3">Belongs to the CTAG/PCC1 family.</text>
</comment>
<dbReference type="PANTHER" id="PTHR31283:SF5">
    <property type="entry name" value="EKC_KEOPS COMPLEX SUBUNIT LAGE3"/>
    <property type="match status" value="1"/>
</dbReference>
<organism evidence="8 9">
    <name type="scientific">Coccomyxa viridis</name>
    <dbReference type="NCBI Taxonomy" id="1274662"/>
    <lineage>
        <taxon>Eukaryota</taxon>
        <taxon>Viridiplantae</taxon>
        <taxon>Chlorophyta</taxon>
        <taxon>core chlorophytes</taxon>
        <taxon>Trebouxiophyceae</taxon>
        <taxon>Trebouxiophyceae incertae sedis</taxon>
        <taxon>Coccomyxaceae</taxon>
        <taxon>Coccomyxa</taxon>
    </lineage>
</organism>
<evidence type="ECO:0000256" key="5">
    <source>
        <dbReference type="ARBA" id="ARBA00022694"/>
    </source>
</evidence>
<evidence type="ECO:0000256" key="1">
    <source>
        <dbReference type="ARBA" id="ARBA00004123"/>
    </source>
</evidence>
<dbReference type="GO" id="GO:0000408">
    <property type="term" value="C:EKC/KEOPS complex"/>
    <property type="evidence" value="ECO:0007669"/>
    <property type="project" value="TreeGrafter"/>
</dbReference>
<dbReference type="AlphaFoldDB" id="A0AAV1IJ74"/>
<keyword evidence="9" id="KW-1185">Reference proteome</keyword>
<dbReference type="Pfam" id="PF09341">
    <property type="entry name" value="Pcc1"/>
    <property type="match status" value="1"/>
</dbReference>
<dbReference type="GO" id="GO:0070525">
    <property type="term" value="P:tRNA threonylcarbamoyladenosine metabolic process"/>
    <property type="evidence" value="ECO:0007669"/>
    <property type="project" value="TreeGrafter"/>
</dbReference>
<keyword evidence="4" id="KW-0963">Cytoplasm</keyword>
<keyword evidence="5" id="KW-0819">tRNA processing</keyword>
<dbReference type="PANTHER" id="PTHR31283">
    <property type="entry name" value="EKC/KEOPS COMPLEX SUBUNIT PCC1 FAMILY MEMBER"/>
    <property type="match status" value="1"/>
</dbReference>
<evidence type="ECO:0000256" key="2">
    <source>
        <dbReference type="ARBA" id="ARBA00004496"/>
    </source>
</evidence>